<organism evidence="2 3">
    <name type="scientific">Tissierella pigra</name>
    <dbReference type="NCBI Taxonomy" id="2607614"/>
    <lineage>
        <taxon>Bacteria</taxon>
        <taxon>Bacillati</taxon>
        <taxon>Bacillota</taxon>
        <taxon>Tissierellia</taxon>
        <taxon>Tissierellales</taxon>
        <taxon>Tissierellaceae</taxon>
        <taxon>Tissierella</taxon>
    </lineage>
</organism>
<dbReference type="AlphaFoldDB" id="A0A6N7Y3J0"/>
<sequence length="146" mass="15229">MSVGLLSGLWVLIAEKLGVPAWPGFIGWSIFFFTGGDLKACKLSFPCLVLGPVLAYLTVLTQTTLGTSGITSAIVVVGLGFAMTIAQSFPIFQVASATFIGANVYFAAGNNLFHAIVVTLVGLIIGLVSVKFGAFLDSIILKKEAV</sequence>
<evidence type="ECO:0000256" key="1">
    <source>
        <dbReference type="SAM" id="Phobius"/>
    </source>
</evidence>
<protein>
    <submittedName>
        <fullName evidence="2">DUF1097 domain-containing protein</fullName>
    </submittedName>
</protein>
<reference evidence="2 3" key="1">
    <citation type="submission" date="2019-09" db="EMBL/GenBank/DDBJ databases">
        <title>In-depth cultivation of the pig gut microbiome towards novel bacterial diversity and tailored functional studies.</title>
        <authorList>
            <person name="Wylensek D."/>
            <person name="Hitch T.C.A."/>
            <person name="Clavel T."/>
        </authorList>
    </citation>
    <scope>NUCLEOTIDE SEQUENCE [LARGE SCALE GENOMIC DNA]</scope>
    <source>
        <strain evidence="2 3">WCA3-693-APC-4?</strain>
    </source>
</reference>
<dbReference type="Proteomes" id="UP000469523">
    <property type="component" value="Unassembled WGS sequence"/>
</dbReference>
<evidence type="ECO:0000313" key="2">
    <source>
        <dbReference type="EMBL" id="MSU03038.1"/>
    </source>
</evidence>
<keyword evidence="3" id="KW-1185">Reference proteome</keyword>
<feature type="transmembrane region" description="Helical" evidence="1">
    <location>
        <begin position="112"/>
        <end position="134"/>
    </location>
</feature>
<keyword evidence="1" id="KW-1133">Transmembrane helix</keyword>
<dbReference type="InterPro" id="IPR009476">
    <property type="entry name" value="DUF1097"/>
</dbReference>
<proteinExistence type="predicted"/>
<gene>
    <name evidence="2" type="ORF">FYJ83_16365</name>
</gene>
<keyword evidence="1" id="KW-0812">Transmembrane</keyword>
<name>A0A6N7Y3J0_9FIRM</name>
<evidence type="ECO:0000313" key="3">
    <source>
        <dbReference type="Proteomes" id="UP000469523"/>
    </source>
</evidence>
<dbReference type="EMBL" id="VUNQ01000052">
    <property type="protein sequence ID" value="MSU03038.1"/>
    <property type="molecule type" value="Genomic_DNA"/>
</dbReference>
<dbReference type="Pfam" id="PF06496">
    <property type="entry name" value="DUF1097"/>
    <property type="match status" value="1"/>
</dbReference>
<keyword evidence="1" id="KW-0472">Membrane</keyword>
<feature type="transmembrane region" description="Helical" evidence="1">
    <location>
        <begin position="42"/>
        <end position="61"/>
    </location>
</feature>
<feature type="transmembrane region" description="Helical" evidence="1">
    <location>
        <begin position="73"/>
        <end position="92"/>
    </location>
</feature>
<comment type="caution">
    <text evidence="2">The sequence shown here is derived from an EMBL/GenBank/DDBJ whole genome shotgun (WGS) entry which is preliminary data.</text>
</comment>
<dbReference type="RefSeq" id="WP_154442441.1">
    <property type="nucleotide sequence ID" value="NZ_JAHLPJ010000001.1"/>
</dbReference>
<accession>A0A6N7Y3J0</accession>